<dbReference type="OrthoDB" id="10264062at2759"/>
<accession>A0A0R3U7U6</accession>
<name>A0A0R3U7U6_MESCO</name>
<organism evidence="3 4">
    <name type="scientific">Mesocestoides corti</name>
    <name type="common">Flatworm</name>
    <dbReference type="NCBI Taxonomy" id="53468"/>
    <lineage>
        <taxon>Eukaryota</taxon>
        <taxon>Metazoa</taxon>
        <taxon>Spiralia</taxon>
        <taxon>Lophotrochozoa</taxon>
        <taxon>Platyhelminthes</taxon>
        <taxon>Cestoda</taxon>
        <taxon>Eucestoda</taxon>
        <taxon>Cyclophyllidea</taxon>
        <taxon>Mesocestoididae</taxon>
        <taxon>Mesocestoides</taxon>
    </lineage>
</organism>
<gene>
    <name evidence="3" type="ORF">MCOS_LOCUS2915</name>
</gene>
<keyword evidence="4" id="KW-1185">Reference proteome</keyword>
<keyword evidence="1" id="KW-0343">GTPase activation</keyword>
<dbReference type="InterPro" id="IPR035969">
    <property type="entry name" value="Rab-GAP_TBC_sf"/>
</dbReference>
<evidence type="ECO:0000313" key="3">
    <source>
        <dbReference type="EMBL" id="VDD76912.1"/>
    </source>
</evidence>
<dbReference type="Gene3D" id="1.10.8.270">
    <property type="entry name" value="putative rabgap domain of human tbc1 domain family member 14 like domains"/>
    <property type="match status" value="1"/>
</dbReference>
<proteinExistence type="predicted"/>
<dbReference type="GO" id="GO:0005096">
    <property type="term" value="F:GTPase activator activity"/>
    <property type="evidence" value="ECO:0007669"/>
    <property type="project" value="UniProtKB-KW"/>
</dbReference>
<dbReference type="AlphaFoldDB" id="A0A0R3U7U6"/>
<sequence>MLFTNPMHASYEEACHKWYSVNFTAHSETLSGTLFLLTHNSEGTMIQWIADSGLVSGDYTSPKIPLSNIYQVERRRLAISRYTCIFIRTRPGDAYGPFEFAKGGSRDFIEKLRKYIDLQDYSSSPMNMIQGVGTKLLNVFDSLRLGADSALSGTGGFTPSAAFRADDRCRHSPGADGFLDPDLAAQKTMMDKIYADRLHLIDSLTSTTAPDDADYQIISHTPIPLSIAIPDLIPVRRKPPLTMEEWQRHLDRDGRVTVVDKLQASIYYGGIDPSLRPVAWKYLFGYLKWDFTAEENANRIEEKHRHYHIMKAFWKSMSLKQMKNFRVFRERKSIIEKDTYRTDRQTAFFKDNSSGALTRLYNILMTYTFYNLDLGYFQGMNDLLAVILTVMDSEEDAFWCFAGLLERIVGSRFTPLAGNRRSPDNHIYLEFRLYL</sequence>
<dbReference type="Pfam" id="PF00566">
    <property type="entry name" value="RabGAP-TBC"/>
    <property type="match status" value="1"/>
</dbReference>
<evidence type="ECO:0000256" key="1">
    <source>
        <dbReference type="ARBA" id="ARBA00022468"/>
    </source>
</evidence>
<dbReference type="Proteomes" id="UP000267029">
    <property type="component" value="Unassembled WGS sequence"/>
</dbReference>
<dbReference type="PROSITE" id="PS50086">
    <property type="entry name" value="TBC_RABGAP"/>
    <property type="match status" value="1"/>
</dbReference>
<dbReference type="InterPro" id="IPR000195">
    <property type="entry name" value="Rab-GAP-TBC_dom"/>
</dbReference>
<dbReference type="PANTHER" id="PTHR22957">
    <property type="entry name" value="TBC1 DOMAIN FAMILY MEMBER GTPASE-ACTIVATING PROTEIN"/>
    <property type="match status" value="1"/>
</dbReference>
<dbReference type="PANTHER" id="PTHR22957:SF502">
    <property type="entry name" value="SMALL G PROTEIN SIGNALING MODULATOR 2-RELATED"/>
    <property type="match status" value="1"/>
</dbReference>
<dbReference type="STRING" id="53468.A0A0R3U7U6"/>
<dbReference type="SUPFAM" id="SSF47923">
    <property type="entry name" value="Ypt/Rab-GAP domain of gyp1p"/>
    <property type="match status" value="1"/>
</dbReference>
<reference evidence="3 4" key="1">
    <citation type="submission" date="2018-10" db="EMBL/GenBank/DDBJ databases">
        <authorList>
            <consortium name="Pathogen Informatics"/>
        </authorList>
    </citation>
    <scope>NUCLEOTIDE SEQUENCE [LARGE SCALE GENOMIC DNA]</scope>
</reference>
<protein>
    <recommendedName>
        <fullName evidence="2">Rab-GAP TBC domain-containing protein</fullName>
    </recommendedName>
</protein>
<dbReference type="EMBL" id="UXSR01000553">
    <property type="protein sequence ID" value="VDD76912.1"/>
    <property type="molecule type" value="Genomic_DNA"/>
</dbReference>
<evidence type="ECO:0000259" key="2">
    <source>
        <dbReference type="PROSITE" id="PS50086"/>
    </source>
</evidence>
<evidence type="ECO:0000313" key="4">
    <source>
        <dbReference type="Proteomes" id="UP000267029"/>
    </source>
</evidence>
<dbReference type="SMART" id="SM00164">
    <property type="entry name" value="TBC"/>
    <property type="match status" value="1"/>
</dbReference>
<feature type="domain" description="Rab-GAP TBC" evidence="2">
    <location>
        <begin position="270"/>
        <end position="435"/>
    </location>
</feature>